<dbReference type="CDD" id="cd02042">
    <property type="entry name" value="ParAB_family"/>
    <property type="match status" value="1"/>
</dbReference>
<feature type="domain" description="AAA" evidence="1">
    <location>
        <begin position="1"/>
        <end position="175"/>
    </location>
</feature>
<proteinExistence type="predicted"/>
<dbReference type="SUPFAM" id="SSF52540">
    <property type="entry name" value="P-loop containing nucleoside triphosphate hydrolases"/>
    <property type="match status" value="1"/>
</dbReference>
<dbReference type="InterPro" id="IPR027417">
    <property type="entry name" value="P-loop_NTPase"/>
</dbReference>
<dbReference type="HOGENOM" id="CLU_037612_1_4_0"/>
<dbReference type="Gene3D" id="3.40.50.300">
    <property type="entry name" value="P-loop containing nucleotide triphosphate hydrolases"/>
    <property type="match status" value="1"/>
</dbReference>
<dbReference type="Proteomes" id="UP000005868">
    <property type="component" value="Chromosome"/>
</dbReference>
<dbReference type="PIRSF" id="PIRSF009320">
    <property type="entry name" value="Nuc_binding_HP_1000"/>
    <property type="match status" value="1"/>
</dbReference>
<dbReference type="STRING" id="580340.Tlie_1876"/>
<dbReference type="eggNOG" id="COG1192">
    <property type="taxonomic scope" value="Bacteria"/>
</dbReference>
<dbReference type="KEGG" id="tli:Tlie_1876"/>
<dbReference type="PANTHER" id="PTHR13696:SF52">
    <property type="entry name" value="PARA FAMILY PROTEIN CT_582"/>
    <property type="match status" value="1"/>
</dbReference>
<dbReference type="PANTHER" id="PTHR13696">
    <property type="entry name" value="P-LOOP CONTAINING NUCLEOSIDE TRIPHOSPHATE HYDROLASE"/>
    <property type="match status" value="1"/>
</dbReference>
<organism evidence="2 3">
    <name type="scientific">Thermovirga lienii (strain ATCC BAA-1197 / DSM 17291 / Cas60314)</name>
    <dbReference type="NCBI Taxonomy" id="580340"/>
    <lineage>
        <taxon>Bacteria</taxon>
        <taxon>Thermotogati</taxon>
        <taxon>Synergistota</taxon>
        <taxon>Synergistia</taxon>
        <taxon>Synergistales</taxon>
        <taxon>Thermovirgaceae</taxon>
        <taxon>Thermovirga</taxon>
    </lineage>
</organism>
<dbReference type="InterPro" id="IPR025669">
    <property type="entry name" value="AAA_dom"/>
</dbReference>
<name>G7V9C5_THELD</name>
<protein>
    <submittedName>
        <fullName evidence="2">Chromosome segregation ATPase</fullName>
    </submittedName>
</protein>
<dbReference type="EMBL" id="CP003096">
    <property type="protein sequence ID" value="AER67585.1"/>
    <property type="molecule type" value="Genomic_DNA"/>
</dbReference>
<reference evidence="2 3" key="2">
    <citation type="journal article" date="2012" name="Stand. Genomic Sci.">
        <title>Genome sequence of the moderately thermophilic, amino-acid-degrading and sulfur-reducing bacterium Thermovirga lienii type strain (Cas60314(T)).</title>
        <authorList>
            <person name="Goker M."/>
            <person name="Saunders E."/>
            <person name="Lapidus A."/>
            <person name="Nolan M."/>
            <person name="Lucas S."/>
            <person name="Hammon N."/>
            <person name="Deshpande S."/>
            <person name="Cheng J.F."/>
            <person name="Han C."/>
            <person name="Tapia R."/>
            <person name="Goodwin L.A."/>
            <person name="Pitluck S."/>
            <person name="Liolios K."/>
            <person name="Mavromatis K."/>
            <person name="Pagani I."/>
            <person name="Ivanova N."/>
            <person name="Mikhailova N."/>
            <person name="Pati A."/>
            <person name="Chen A."/>
            <person name="Palaniappan K."/>
            <person name="Land M."/>
            <person name="Chang Y.J."/>
            <person name="Jeffries C.D."/>
            <person name="Brambilla E.M."/>
            <person name="Rohde M."/>
            <person name="Spring S."/>
            <person name="Detter J.C."/>
            <person name="Woyke T."/>
            <person name="Bristow J."/>
            <person name="Eisen J.A."/>
            <person name="Markowitz V."/>
            <person name="Hugenholtz P."/>
            <person name="Kyrpides N.C."/>
            <person name="Klenk H.P."/>
        </authorList>
    </citation>
    <scope>NUCLEOTIDE SEQUENCE [LARGE SCALE GENOMIC DNA]</scope>
    <source>
        <strain evidence="3">ATCC BAA-1197 / DSM 17291 / Cas60314</strain>
    </source>
</reference>
<keyword evidence="3" id="KW-1185">Reference proteome</keyword>
<evidence type="ECO:0000313" key="2">
    <source>
        <dbReference type="EMBL" id="AER67585.1"/>
    </source>
</evidence>
<dbReference type="Pfam" id="PF13614">
    <property type="entry name" value="AAA_31"/>
    <property type="match status" value="1"/>
</dbReference>
<accession>G7V9C5</accession>
<dbReference type="FunFam" id="3.40.50.300:FF:000285">
    <property type="entry name" value="Sporulation initiation inhibitor Soj"/>
    <property type="match status" value="1"/>
</dbReference>
<dbReference type="InterPro" id="IPR050678">
    <property type="entry name" value="DNA_Partitioning_ATPase"/>
</dbReference>
<evidence type="ECO:0000259" key="1">
    <source>
        <dbReference type="Pfam" id="PF13614"/>
    </source>
</evidence>
<evidence type="ECO:0000313" key="3">
    <source>
        <dbReference type="Proteomes" id="UP000005868"/>
    </source>
</evidence>
<dbReference type="OrthoDB" id="9815116at2"/>
<reference evidence="3" key="1">
    <citation type="submission" date="2011-10" db="EMBL/GenBank/DDBJ databases">
        <title>The complete genome of chromosome of Thermovirga lienii DSM 17291.</title>
        <authorList>
            <consortium name="US DOE Joint Genome Institute (JGI-PGF)"/>
            <person name="Lucas S."/>
            <person name="Copeland A."/>
            <person name="Lapidus A."/>
            <person name="Glavina del Rio T."/>
            <person name="Dalin E."/>
            <person name="Tice H."/>
            <person name="Bruce D."/>
            <person name="Goodwin L."/>
            <person name="Pitluck S."/>
            <person name="Peters L."/>
            <person name="Mikhailova N."/>
            <person name="Saunders E."/>
            <person name="Kyrpides N."/>
            <person name="Mavromatis K."/>
            <person name="Ivanova N."/>
            <person name="Last F.I."/>
            <person name="Brettin T."/>
            <person name="Detter J.C."/>
            <person name="Han C."/>
            <person name="Larimer F."/>
            <person name="Land M."/>
            <person name="Hauser L."/>
            <person name="Markowitz V."/>
            <person name="Cheng J.-F."/>
            <person name="Hugenholtz P."/>
            <person name="Woyke T."/>
            <person name="Wu D."/>
            <person name="Spring S."/>
            <person name="Schroeder M."/>
            <person name="Brambilla E.-M."/>
            <person name="Klenk H.-P."/>
            <person name="Eisen J.A."/>
        </authorList>
    </citation>
    <scope>NUCLEOTIDE SEQUENCE [LARGE SCALE GENOMIC DNA]</scope>
    <source>
        <strain evidence="3">ATCC BAA-1197 / DSM 17291 / Cas60314</strain>
    </source>
</reference>
<sequence>MKAVAVANQKGGVGKTTCCVNLAAELGRKGKKVLVIDMDPQGNSTSGLGIDAKAVKKNVYHLVLDKAKPKDVIIPTEWEGVWALPATLDLAAAEVELAGVISRETRLARHRGAFKDFDLVFMDCPPSLGLLTVNALVAADTLLVPLQCEYYALEGLSQLMRTVNLVRRYLNEELELGGLVLTMFDARTNLAREVAEEVKRRFNDILFETIIPRNIRLSEAPSHGKPIGYYDPSCSGAKAYSSLAEEVIGRWLEKRS</sequence>
<dbReference type="AlphaFoldDB" id="G7V9C5"/>
<gene>
    <name evidence="2" type="ordered locus">Tlie_1876</name>
</gene>